<protein>
    <submittedName>
        <fullName evidence="1">Nitrous oxide-stimulated promoter family protein</fullName>
    </submittedName>
</protein>
<sequence length="117" mass="13672">MTVEDEVRLVDSMIDLYAAAHHTHSSQVDAENIDAAVPDLEALKAYTHKRIEQCRYRSGKQKKPFCNVCPIHCYKPEMRRQIRAVMRYSSPRMLFRHPLLSLQHLIGTIRSKRTRPL</sequence>
<dbReference type="EMBL" id="CP048020">
    <property type="protein sequence ID" value="QHX43817.1"/>
    <property type="molecule type" value="Genomic_DNA"/>
</dbReference>
<name>A0A6P1Y1Y8_9SPIR</name>
<dbReference type="Proteomes" id="UP000464374">
    <property type="component" value="Chromosome"/>
</dbReference>
<dbReference type="Pfam" id="PF11756">
    <property type="entry name" value="YgbA_NO"/>
    <property type="match status" value="1"/>
</dbReference>
<dbReference type="AlphaFoldDB" id="A0A6P1Y1Y8"/>
<proteinExistence type="predicted"/>
<evidence type="ECO:0000313" key="1">
    <source>
        <dbReference type="EMBL" id="QHX43817.1"/>
    </source>
</evidence>
<organism evidence="1 2">
    <name type="scientific">Treponema vincentii</name>
    <dbReference type="NCBI Taxonomy" id="69710"/>
    <lineage>
        <taxon>Bacteria</taxon>
        <taxon>Pseudomonadati</taxon>
        <taxon>Spirochaetota</taxon>
        <taxon>Spirochaetia</taxon>
        <taxon>Spirochaetales</taxon>
        <taxon>Treponemataceae</taxon>
        <taxon>Treponema</taxon>
    </lineage>
</organism>
<reference evidence="1 2" key="1">
    <citation type="submission" date="2020-01" db="EMBL/GenBank/DDBJ databases">
        <title>Complete genome sequence of a human oral phylogroup 1 Treponema sp. strain ATCC 700766, originally isolated from periodontitis dental plaque.</title>
        <authorList>
            <person name="Chan Y."/>
            <person name="Huo Y.-B."/>
            <person name="Yu X.-L."/>
            <person name="Zeng H."/>
            <person name="Leung W.-K."/>
            <person name="Watt R.M."/>
        </authorList>
    </citation>
    <scope>NUCLEOTIDE SEQUENCE [LARGE SCALE GENOMIC DNA]</scope>
    <source>
        <strain evidence="1 2">OMZ 804</strain>
    </source>
</reference>
<dbReference type="InterPro" id="IPR020483">
    <property type="entry name" value="Uncharacterised_YgbA"/>
</dbReference>
<accession>A0A6P1Y1Y8</accession>
<evidence type="ECO:0000313" key="2">
    <source>
        <dbReference type="Proteomes" id="UP000464374"/>
    </source>
</evidence>
<dbReference type="NCBIfam" id="NF007714">
    <property type="entry name" value="PRK10410.1-2"/>
    <property type="match status" value="1"/>
</dbReference>
<dbReference type="RefSeq" id="WP_162664124.1">
    <property type="nucleotide sequence ID" value="NZ_CP048020.1"/>
</dbReference>
<dbReference type="KEGG" id="trz:GWP43_10575"/>
<gene>
    <name evidence="1" type="ORF">GWP43_10575</name>
</gene>